<gene>
    <name evidence="2" type="ORF">EI684_21450</name>
</gene>
<reference evidence="2 3" key="1">
    <citation type="submission" date="2018-12" db="EMBL/GenBank/DDBJ databases">
        <title>Genome Sequence of Candidatus Viridilinea halotolerans isolated from saline sulfide-rich spring.</title>
        <authorList>
            <person name="Grouzdev D.S."/>
            <person name="Burganskaya E.I."/>
            <person name="Krutkina M.S."/>
            <person name="Sukhacheva M.V."/>
            <person name="Gorlenko V.M."/>
        </authorList>
    </citation>
    <scope>NUCLEOTIDE SEQUENCE [LARGE SCALE GENOMIC DNA]</scope>
    <source>
        <strain evidence="2">Chok-6</strain>
    </source>
</reference>
<dbReference type="Proteomes" id="UP000280307">
    <property type="component" value="Unassembled WGS sequence"/>
</dbReference>
<dbReference type="EMBL" id="RSAS01000889">
    <property type="protein sequence ID" value="RRR66035.1"/>
    <property type="molecule type" value="Genomic_DNA"/>
</dbReference>
<dbReference type="AlphaFoldDB" id="A0A426TRF5"/>
<evidence type="ECO:0000313" key="2">
    <source>
        <dbReference type="EMBL" id="RRR66035.1"/>
    </source>
</evidence>
<evidence type="ECO:0000313" key="3">
    <source>
        <dbReference type="Proteomes" id="UP000280307"/>
    </source>
</evidence>
<feature type="compositionally biased region" description="Basic and acidic residues" evidence="1">
    <location>
        <begin position="232"/>
        <end position="250"/>
    </location>
</feature>
<feature type="compositionally biased region" description="Polar residues" evidence="1">
    <location>
        <begin position="208"/>
        <end position="231"/>
    </location>
</feature>
<evidence type="ECO:0000256" key="1">
    <source>
        <dbReference type="SAM" id="MobiDB-lite"/>
    </source>
</evidence>
<feature type="region of interest" description="Disordered" evidence="1">
    <location>
        <begin position="175"/>
        <end position="250"/>
    </location>
</feature>
<protein>
    <submittedName>
        <fullName evidence="2">Uncharacterized protein</fullName>
    </submittedName>
</protein>
<proteinExistence type="predicted"/>
<sequence length="250" mass="27461">MSHCRHGLDPIDAALHAWGMCLCALYSPRPPRPPWSRADIDTLLGVMGWELRPAPQGGWYGYDPARELFVPNPHGEAGEDAAHLDELVVRCACARALAGPMTVAEARAILTPLGIDLHGGHRGSRGWRWQAHHPMNDWRSLAYFSLSEVVAVSQRYLHGLQTARNQPVLTQLTAQAEPSAQRTTQRHTSARPRLATTIIGNGGRRTRSQLSPPSAAPTQPTLDLFNGSTRPSPDRTKPATPEAHQDTHER</sequence>
<organism evidence="2 3">
    <name type="scientific">Candidatus Viridilinea halotolerans</name>
    <dbReference type="NCBI Taxonomy" id="2491704"/>
    <lineage>
        <taxon>Bacteria</taxon>
        <taxon>Bacillati</taxon>
        <taxon>Chloroflexota</taxon>
        <taxon>Chloroflexia</taxon>
        <taxon>Chloroflexales</taxon>
        <taxon>Chloroflexineae</taxon>
        <taxon>Oscillochloridaceae</taxon>
        <taxon>Candidatus Viridilinea</taxon>
    </lineage>
</organism>
<accession>A0A426TRF5</accession>
<comment type="caution">
    <text evidence="2">The sequence shown here is derived from an EMBL/GenBank/DDBJ whole genome shotgun (WGS) entry which is preliminary data.</text>
</comment>
<name>A0A426TRF5_9CHLR</name>